<protein>
    <submittedName>
        <fullName evidence="2">Uncharacterized protein</fullName>
    </submittedName>
</protein>
<comment type="caution">
    <text evidence="2">The sequence shown here is derived from an EMBL/GenBank/DDBJ whole genome shotgun (WGS) entry which is preliminary data.</text>
</comment>
<feature type="region of interest" description="Disordered" evidence="1">
    <location>
        <begin position="1"/>
        <end position="56"/>
    </location>
</feature>
<feature type="compositionally biased region" description="Basic and acidic residues" evidence="1">
    <location>
        <begin position="9"/>
        <end position="22"/>
    </location>
</feature>
<proteinExistence type="predicted"/>
<dbReference type="AlphaFoldDB" id="A0A699IP28"/>
<dbReference type="EMBL" id="BKCJ010308266">
    <property type="protein sequence ID" value="GEZ67256.1"/>
    <property type="molecule type" value="Genomic_DNA"/>
</dbReference>
<feature type="compositionally biased region" description="Polar residues" evidence="1">
    <location>
        <begin position="28"/>
        <end position="45"/>
    </location>
</feature>
<evidence type="ECO:0000256" key="1">
    <source>
        <dbReference type="SAM" id="MobiDB-lite"/>
    </source>
</evidence>
<evidence type="ECO:0000313" key="2">
    <source>
        <dbReference type="EMBL" id="GEZ67256.1"/>
    </source>
</evidence>
<organism evidence="2">
    <name type="scientific">Tanacetum cinerariifolium</name>
    <name type="common">Dalmatian daisy</name>
    <name type="synonym">Chrysanthemum cinerariifolium</name>
    <dbReference type="NCBI Taxonomy" id="118510"/>
    <lineage>
        <taxon>Eukaryota</taxon>
        <taxon>Viridiplantae</taxon>
        <taxon>Streptophyta</taxon>
        <taxon>Embryophyta</taxon>
        <taxon>Tracheophyta</taxon>
        <taxon>Spermatophyta</taxon>
        <taxon>Magnoliopsida</taxon>
        <taxon>eudicotyledons</taxon>
        <taxon>Gunneridae</taxon>
        <taxon>Pentapetalae</taxon>
        <taxon>asterids</taxon>
        <taxon>campanulids</taxon>
        <taxon>Asterales</taxon>
        <taxon>Asteraceae</taxon>
        <taxon>Asteroideae</taxon>
        <taxon>Anthemideae</taxon>
        <taxon>Anthemidinae</taxon>
        <taxon>Tanacetum</taxon>
    </lineage>
</organism>
<name>A0A699IP28_TANCI</name>
<sequence length="260" mass="30228">MEEPMTESVKAHEEVKETEVPTKEPQVIRSSVYASQTGQSFTTHMPTDKGKGIAKDSNVSPIKLMKASREIHQDPDAPPLIDYHMPDSKMFIMTYDEVDKVHNEKVKKNAERKKKIYDKYVWTTTKRINEGKPIEIHIHARTKLVDVTVYRNNDIMNFELHKEFKFYDFRISEWDELGPRGGDSGWVRVGGFRLTGVKFRENMALEEPGFGLIFIDEFGDPTFQRRFVKLMDKMIQQRPDKHVILSKKANLEVMGTYSIL</sequence>
<accession>A0A699IP28</accession>
<reference evidence="2" key="1">
    <citation type="journal article" date="2019" name="Sci. Rep.">
        <title>Draft genome of Tanacetum cinerariifolium, the natural source of mosquito coil.</title>
        <authorList>
            <person name="Yamashiro T."/>
            <person name="Shiraishi A."/>
            <person name="Satake H."/>
            <person name="Nakayama K."/>
        </authorList>
    </citation>
    <scope>NUCLEOTIDE SEQUENCE</scope>
</reference>
<gene>
    <name evidence="2" type="ORF">Tci_539229</name>
</gene>